<keyword evidence="2" id="KW-0235">DNA replication</keyword>
<proteinExistence type="predicted"/>
<dbReference type="InterPro" id="IPR008865">
    <property type="entry name" value="DNA_replication_term_site-bd"/>
</dbReference>
<dbReference type="SUPFAM" id="SSF56596">
    <property type="entry name" value="Replication terminator protein (Tus)"/>
    <property type="match status" value="1"/>
</dbReference>
<dbReference type="InterPro" id="IPR036384">
    <property type="entry name" value="Tus_sf"/>
</dbReference>
<dbReference type="InterPro" id="IPR036381">
    <property type="entry name" value="Tus_dom1"/>
</dbReference>
<reference evidence="4" key="2">
    <citation type="submission" date="2015-06" db="EMBL/GenBank/DDBJ databases">
        <title>Environmentally co-occuring mercury resistance plasmids are genetically and phenotypically diverse and confer variable context-dependent fitness effects.</title>
        <authorList>
            <person name="Hall J.P.J."/>
            <person name="Harrison E."/>
            <person name="Lilley A.K."/>
            <person name="Paterson S."/>
            <person name="Spiers A.J."/>
            <person name="Brockhurst M.A."/>
        </authorList>
    </citation>
    <scope>NUCLEOTIDE SEQUENCE [LARGE SCALE GENOMIC DNA]</scope>
    <source>
        <strain evidence="4">SBW25</strain>
        <plasmid evidence="4">pQBR55</plasmid>
    </source>
</reference>
<keyword evidence="1" id="KW-0963">Cytoplasm</keyword>
<evidence type="ECO:0000256" key="1">
    <source>
        <dbReference type="ARBA" id="ARBA00022490"/>
    </source>
</evidence>
<evidence type="ECO:0000313" key="4">
    <source>
        <dbReference type="EMBL" id="CEK42503.1"/>
    </source>
</evidence>
<organism evidence="4">
    <name type="scientific">Pseudomonas fluorescens (strain SBW25)</name>
    <dbReference type="NCBI Taxonomy" id="216595"/>
    <lineage>
        <taxon>Bacteria</taxon>
        <taxon>Pseudomonadati</taxon>
        <taxon>Pseudomonadota</taxon>
        <taxon>Gammaproteobacteria</taxon>
        <taxon>Pseudomonadales</taxon>
        <taxon>Pseudomonadaceae</taxon>
        <taxon>Pseudomonas</taxon>
    </lineage>
</organism>
<keyword evidence="4" id="KW-0614">Plasmid</keyword>
<dbReference type="GO" id="GO:0003677">
    <property type="term" value="F:DNA binding"/>
    <property type="evidence" value="ECO:0007669"/>
    <property type="project" value="UniProtKB-KW"/>
</dbReference>
<gene>
    <name evidence="4" type="ORF">PQBR55_0124</name>
</gene>
<sequence length="317" mass="35974">MIFDLRDAWDDMNRAQHDFNSEWTSKVVAAQVWTLPIKATAQSSKVITPILLEGQEAIEASIKGITQFEKEETQHPGTVVRLPGWIGVHTSVLASARVANRARQRFLDLLGTEVNKTNLKTMSKGKFARSALKVQVVLKQIERRIQVFDGTPRRILFTWAGHTAAPEAVALSTVIEKLQIQLEDAIRAEDLPKEQQRKMELRALNGLSPEAVMHRYRPIAPHPRVMLYFGEGARYDAMPHANLPIFVVMKEKAPWPRVDGLGTFDPEKARRLRSDKATRHPVIPRLDLYLQTDREPIKGEFDHETSMSLASTYNQKT</sequence>
<name>A0A0G4E662_PSEFS</name>
<dbReference type="Gene3D" id="3.50.14.10">
    <property type="entry name" value="Replication terminator Tus, domain 1 superfamily/Replication terminator Tus"/>
    <property type="match status" value="1"/>
</dbReference>
<reference evidence="4" key="1">
    <citation type="submission" date="2014-12" db="EMBL/GenBank/DDBJ databases">
        <authorList>
            <person name="Hall J."/>
        </authorList>
    </citation>
    <scope>NUCLEOTIDE SEQUENCE [LARGE SCALE GENOMIC DNA]</scope>
    <source>
        <strain evidence="4">SBW25</strain>
        <plasmid evidence="4">pQBR55</plasmid>
    </source>
</reference>
<dbReference type="GO" id="GO:0005737">
    <property type="term" value="C:cytoplasm"/>
    <property type="evidence" value="ECO:0007669"/>
    <property type="project" value="InterPro"/>
</dbReference>
<dbReference type="EMBL" id="LN713927">
    <property type="protein sequence ID" value="CEK42503.1"/>
    <property type="molecule type" value="Genomic_DNA"/>
</dbReference>
<evidence type="ECO:0000256" key="2">
    <source>
        <dbReference type="ARBA" id="ARBA00022705"/>
    </source>
</evidence>
<evidence type="ECO:0008006" key="5">
    <source>
        <dbReference type="Google" id="ProtNLM"/>
    </source>
</evidence>
<dbReference type="Pfam" id="PF05472">
    <property type="entry name" value="Ter"/>
    <property type="match status" value="1"/>
</dbReference>
<protein>
    <recommendedName>
        <fullName evidence="5">Replication terminus site-binding protein</fullName>
    </recommendedName>
</protein>
<geneLocation type="plasmid" evidence="4">
    <name>pQBR55</name>
</geneLocation>
<accession>A0A0G4E662</accession>
<keyword evidence="3" id="KW-0238">DNA-binding</keyword>
<evidence type="ECO:0000256" key="3">
    <source>
        <dbReference type="ARBA" id="ARBA00023125"/>
    </source>
</evidence>
<dbReference type="AlphaFoldDB" id="A0A0G4E662"/>
<dbReference type="GO" id="GO:0006274">
    <property type="term" value="P:DNA replication termination"/>
    <property type="evidence" value="ECO:0007669"/>
    <property type="project" value="InterPro"/>
</dbReference>